<organism evidence="1 2">
    <name type="scientific">Sunxiuqinia elliptica</name>
    <dbReference type="NCBI Taxonomy" id="655355"/>
    <lineage>
        <taxon>Bacteria</taxon>
        <taxon>Pseudomonadati</taxon>
        <taxon>Bacteroidota</taxon>
        <taxon>Bacteroidia</taxon>
        <taxon>Marinilabiliales</taxon>
        <taxon>Prolixibacteraceae</taxon>
        <taxon>Sunxiuqinia</taxon>
    </lineage>
</organism>
<dbReference type="AlphaFoldDB" id="A0A1I2J329"/>
<evidence type="ECO:0000313" key="2">
    <source>
        <dbReference type="Proteomes" id="UP000198964"/>
    </source>
</evidence>
<keyword evidence="2" id="KW-1185">Reference proteome</keyword>
<dbReference type="RefSeq" id="WP_139218285.1">
    <property type="nucleotide sequence ID" value="NZ_FONW01000007.1"/>
</dbReference>
<sequence length="90" mass="10417">MLKTRTDYWQPERSMIFRGETLKSVAVVIQTNTPELSTSAESNFRQRRAINHCEKPLYLVQCLFAAGISLSQPNKRSLFRGNHPPFKQYS</sequence>
<evidence type="ECO:0000313" key="1">
    <source>
        <dbReference type="EMBL" id="SFF48438.1"/>
    </source>
</evidence>
<name>A0A1I2J329_9BACT</name>
<reference evidence="1 2" key="1">
    <citation type="submission" date="2016-10" db="EMBL/GenBank/DDBJ databases">
        <authorList>
            <person name="de Groot N.N."/>
        </authorList>
    </citation>
    <scope>NUCLEOTIDE SEQUENCE [LARGE SCALE GENOMIC DNA]</scope>
    <source>
        <strain evidence="1 2">CGMCC 1.9156</strain>
    </source>
</reference>
<gene>
    <name evidence="1" type="ORF">SAMN05216283_107137</name>
</gene>
<protein>
    <submittedName>
        <fullName evidence="1">Uncharacterized protein</fullName>
    </submittedName>
</protein>
<proteinExistence type="predicted"/>
<dbReference type="EMBL" id="FONW01000007">
    <property type="protein sequence ID" value="SFF48438.1"/>
    <property type="molecule type" value="Genomic_DNA"/>
</dbReference>
<accession>A0A1I2J329</accession>
<dbReference type="STRING" id="655355.SAMN05216283_107137"/>
<dbReference type="Proteomes" id="UP000198964">
    <property type="component" value="Unassembled WGS sequence"/>
</dbReference>